<feature type="domain" description="Hint" evidence="1">
    <location>
        <begin position="146"/>
        <end position="249"/>
    </location>
</feature>
<evidence type="ECO:0000259" key="1">
    <source>
        <dbReference type="SMART" id="SM00306"/>
    </source>
</evidence>
<comment type="caution">
    <text evidence="2">The sequence shown here is derived from an EMBL/GenBank/DDBJ whole genome shotgun (WGS) entry which is preliminary data.</text>
</comment>
<dbReference type="RefSeq" id="WP_235224920.1">
    <property type="nucleotide sequence ID" value="NZ_JAKGAQ010000002.1"/>
</dbReference>
<organism evidence="2 3">
    <name type="scientific">Octadecabacter dasysiphoniae</name>
    <dbReference type="NCBI Taxonomy" id="2909341"/>
    <lineage>
        <taxon>Bacteria</taxon>
        <taxon>Pseudomonadati</taxon>
        <taxon>Pseudomonadota</taxon>
        <taxon>Alphaproteobacteria</taxon>
        <taxon>Rhodobacterales</taxon>
        <taxon>Roseobacteraceae</taxon>
        <taxon>Octadecabacter</taxon>
    </lineage>
</organism>
<protein>
    <submittedName>
        <fullName evidence="2">Hint domain-containing protein</fullName>
    </submittedName>
</protein>
<dbReference type="Proteomes" id="UP001200557">
    <property type="component" value="Unassembled WGS sequence"/>
</dbReference>
<dbReference type="SUPFAM" id="SSF51294">
    <property type="entry name" value="Hedgehog/intein (Hint) domain"/>
    <property type="match status" value="1"/>
</dbReference>
<dbReference type="SMART" id="SM00306">
    <property type="entry name" value="HintN"/>
    <property type="match status" value="1"/>
</dbReference>
<dbReference type="EMBL" id="JAKGAQ010000002">
    <property type="protein sequence ID" value="MCF2870789.1"/>
    <property type="molecule type" value="Genomic_DNA"/>
</dbReference>
<accession>A0ABS9CVC7</accession>
<evidence type="ECO:0000313" key="3">
    <source>
        <dbReference type="Proteomes" id="UP001200557"/>
    </source>
</evidence>
<gene>
    <name evidence="2" type="ORF">L0664_06900</name>
</gene>
<evidence type="ECO:0000313" key="2">
    <source>
        <dbReference type="EMBL" id="MCF2870789.1"/>
    </source>
</evidence>
<dbReference type="InterPro" id="IPR036844">
    <property type="entry name" value="Hint_dom_sf"/>
</dbReference>
<proteinExistence type="predicted"/>
<dbReference type="InterPro" id="IPR028992">
    <property type="entry name" value="Hedgehog/Intein_dom"/>
</dbReference>
<sequence>MPDPYVSEMKYLGGATLDFVEVAVDAGTDVSDIFVTIYNPNGSVRTVNGLGSSVTTQYGKDIYVISTSTSGTFNGLNKSGGVALEQGGSLLSFSSFDDGAVVNATSGIASGQSSTQVGSAGAGSSLETLDGGATYTTQTSPTSGAIPCFCAGTLIETEDGPIPVEDLPVGIRLLAHDGAWHQLRLRMHRKIDARDLAKNPKLKPVRIRTGALGAGLPERDLWVSRQHRMLTRSPIAKRMFGDDEVLIAAIHLTGLRGVEIASEVSSIEYVHLLLDDHAIVLAEGAGTESLLVTQSSLAALGPDATREIADLFPLLLDAGAGMTPTCPIPKGAAQKQLVGRHAKNNKMICTPRAHV</sequence>
<dbReference type="Pfam" id="PF13403">
    <property type="entry name" value="Hint_2"/>
    <property type="match status" value="1"/>
</dbReference>
<name>A0ABS9CVC7_9RHOB</name>
<dbReference type="InterPro" id="IPR003587">
    <property type="entry name" value="Hint_dom_N"/>
</dbReference>
<keyword evidence="3" id="KW-1185">Reference proteome</keyword>
<dbReference type="Gene3D" id="2.170.16.10">
    <property type="entry name" value="Hedgehog/Intein (Hint) domain"/>
    <property type="match status" value="1"/>
</dbReference>
<reference evidence="2 3" key="1">
    <citation type="submission" date="2022-01" db="EMBL/GenBank/DDBJ databases">
        <title>Octadecabacter sp. nov., isolated from a marine alga.</title>
        <authorList>
            <person name="Jin M.S."/>
            <person name="Kim H.M."/>
            <person name="Han D.M."/>
            <person name="Jung J.J."/>
            <person name="Jeon C.O."/>
        </authorList>
    </citation>
    <scope>NUCLEOTIDE SEQUENCE [LARGE SCALE GENOMIC DNA]</scope>
    <source>
        <strain evidence="2 3">G9-8</strain>
    </source>
</reference>